<reference evidence="7" key="1">
    <citation type="journal article" date="2019" name="Int. J. Syst. Evol. Microbiol.">
        <title>The Global Catalogue of Microorganisms (GCM) 10K type strain sequencing project: providing services to taxonomists for standard genome sequencing and annotation.</title>
        <authorList>
            <consortium name="The Broad Institute Genomics Platform"/>
            <consortium name="The Broad Institute Genome Sequencing Center for Infectious Disease"/>
            <person name="Wu L."/>
            <person name="Ma J."/>
        </authorList>
    </citation>
    <scope>NUCLEOTIDE SEQUENCE [LARGE SCALE GENOMIC DNA]</scope>
    <source>
        <strain evidence="7">CGMCC 4.7237</strain>
    </source>
</reference>
<accession>A0ABV8HPV5</accession>
<dbReference type="InterPro" id="IPR000537">
    <property type="entry name" value="UbiA_prenyltransferase"/>
</dbReference>
<evidence type="ECO:0000313" key="7">
    <source>
        <dbReference type="Proteomes" id="UP001595765"/>
    </source>
</evidence>
<feature type="non-terminal residue" evidence="6">
    <location>
        <position position="1"/>
    </location>
</feature>
<evidence type="ECO:0000256" key="3">
    <source>
        <dbReference type="ARBA" id="ARBA00022989"/>
    </source>
</evidence>
<dbReference type="RefSeq" id="WP_386430303.1">
    <property type="nucleotide sequence ID" value="NZ_JBHSBB010000011.1"/>
</dbReference>
<organism evidence="6 7">
    <name type="scientific">Streptomyces polygonati</name>
    <dbReference type="NCBI Taxonomy" id="1617087"/>
    <lineage>
        <taxon>Bacteria</taxon>
        <taxon>Bacillati</taxon>
        <taxon>Actinomycetota</taxon>
        <taxon>Actinomycetes</taxon>
        <taxon>Kitasatosporales</taxon>
        <taxon>Streptomycetaceae</taxon>
        <taxon>Streptomyces</taxon>
    </lineage>
</organism>
<dbReference type="EMBL" id="JBHSBB010000011">
    <property type="protein sequence ID" value="MFC4033208.1"/>
    <property type="molecule type" value="Genomic_DNA"/>
</dbReference>
<keyword evidence="3 5" id="KW-1133">Transmembrane helix</keyword>
<feature type="transmembrane region" description="Helical" evidence="5">
    <location>
        <begin position="198"/>
        <end position="216"/>
    </location>
</feature>
<comment type="subcellular location">
    <subcellularLocation>
        <location evidence="1">Membrane</location>
        <topology evidence="1">Multi-pass membrane protein</topology>
    </subcellularLocation>
</comment>
<keyword evidence="7" id="KW-1185">Reference proteome</keyword>
<evidence type="ECO:0000256" key="1">
    <source>
        <dbReference type="ARBA" id="ARBA00004141"/>
    </source>
</evidence>
<dbReference type="Proteomes" id="UP001595765">
    <property type="component" value="Unassembled WGS sequence"/>
</dbReference>
<feature type="transmembrane region" description="Helical" evidence="5">
    <location>
        <begin position="251"/>
        <end position="270"/>
    </location>
</feature>
<feature type="transmembrane region" description="Helical" evidence="5">
    <location>
        <begin position="88"/>
        <end position="116"/>
    </location>
</feature>
<keyword evidence="4 5" id="KW-0472">Membrane</keyword>
<dbReference type="InterPro" id="IPR044878">
    <property type="entry name" value="UbiA_sf"/>
</dbReference>
<evidence type="ECO:0000256" key="5">
    <source>
        <dbReference type="SAM" id="Phobius"/>
    </source>
</evidence>
<evidence type="ECO:0000256" key="4">
    <source>
        <dbReference type="ARBA" id="ARBA00023136"/>
    </source>
</evidence>
<evidence type="ECO:0000313" key="6">
    <source>
        <dbReference type="EMBL" id="MFC4033208.1"/>
    </source>
</evidence>
<sequence length="273" mass="27425">GSLALLRACHPEPTVAVTALITALAAASGRSPLGCLLVASAVLTGQLSVGWCNDLVDLGRDTAAGRQDKPLVAGRTTARTVAVATGCALALCVPLSLASGFAAGAAHLIGVAAAWGYNLGVKRTAASWLPYALAFGLLPAFVALGLPGHPWPPAWSVAAGALLGTGAHFTNVLPDIDADLTSGVRGLPQRLGRRRTRALAPLPLFAASVLLVLAPPGRIGPAGWTGLGVTAALTVATVLPARAGRRSRLPFLTTLAMTATAVTLLLMHGGSLA</sequence>
<evidence type="ECO:0000256" key="2">
    <source>
        <dbReference type="ARBA" id="ARBA00022692"/>
    </source>
</evidence>
<name>A0ABV8HPV5_9ACTN</name>
<feature type="transmembrane region" description="Helical" evidence="5">
    <location>
        <begin position="222"/>
        <end position="239"/>
    </location>
</feature>
<dbReference type="Pfam" id="PF01040">
    <property type="entry name" value="UbiA"/>
    <property type="match status" value="1"/>
</dbReference>
<comment type="caution">
    <text evidence="6">The sequence shown here is derived from an EMBL/GenBank/DDBJ whole genome shotgun (WGS) entry which is preliminary data.</text>
</comment>
<feature type="transmembrane region" description="Helical" evidence="5">
    <location>
        <begin position="128"/>
        <end position="146"/>
    </location>
</feature>
<dbReference type="Gene3D" id="1.10.357.140">
    <property type="entry name" value="UbiA prenyltransferase"/>
    <property type="match status" value="1"/>
</dbReference>
<keyword evidence="2 5" id="KW-0812">Transmembrane</keyword>
<dbReference type="CDD" id="cd13956">
    <property type="entry name" value="PT_UbiA"/>
    <property type="match status" value="1"/>
</dbReference>
<proteinExistence type="predicted"/>
<gene>
    <name evidence="6" type="ORF">ACFO3J_17175</name>
</gene>
<protein>
    <submittedName>
        <fullName evidence="6">UbiA family prenyltransferase</fullName>
    </submittedName>
</protein>